<protein>
    <submittedName>
        <fullName evidence="3">Membrane protein-like protein</fullName>
    </submittedName>
</protein>
<accession>B3E9E4</accession>
<dbReference type="InterPro" id="IPR021125">
    <property type="entry name" value="DUF2127"/>
</dbReference>
<dbReference type="AlphaFoldDB" id="B3E9E4"/>
<dbReference type="HOGENOM" id="CLU_113251_0_0_7"/>
<dbReference type="KEGG" id="glo:Glov_0072"/>
<dbReference type="EMBL" id="CP001089">
    <property type="protein sequence ID" value="ACD93810.1"/>
    <property type="molecule type" value="Genomic_DNA"/>
</dbReference>
<feature type="transmembrane region" description="Helical" evidence="2">
    <location>
        <begin position="62"/>
        <end position="84"/>
    </location>
</feature>
<dbReference type="STRING" id="398767.Glov_0072"/>
<dbReference type="Pfam" id="PF09900">
    <property type="entry name" value="DUF2127"/>
    <property type="match status" value="1"/>
</dbReference>
<organism evidence="3 4">
    <name type="scientific">Trichlorobacter lovleyi (strain ATCC BAA-1151 / DSM 17278 / SZ)</name>
    <name type="common">Geobacter lovleyi</name>
    <dbReference type="NCBI Taxonomy" id="398767"/>
    <lineage>
        <taxon>Bacteria</taxon>
        <taxon>Pseudomonadati</taxon>
        <taxon>Thermodesulfobacteriota</taxon>
        <taxon>Desulfuromonadia</taxon>
        <taxon>Geobacterales</taxon>
        <taxon>Geobacteraceae</taxon>
        <taxon>Trichlorobacter</taxon>
    </lineage>
</organism>
<keyword evidence="4" id="KW-1185">Reference proteome</keyword>
<feature type="transmembrane region" description="Helical" evidence="2">
    <location>
        <begin position="176"/>
        <end position="194"/>
    </location>
</feature>
<feature type="transmembrane region" description="Helical" evidence="2">
    <location>
        <begin position="123"/>
        <end position="146"/>
    </location>
</feature>
<keyword evidence="2" id="KW-1133">Transmembrane helix</keyword>
<evidence type="ECO:0000313" key="4">
    <source>
        <dbReference type="Proteomes" id="UP000002420"/>
    </source>
</evidence>
<evidence type="ECO:0000256" key="1">
    <source>
        <dbReference type="SAM" id="MobiDB-lite"/>
    </source>
</evidence>
<evidence type="ECO:0000313" key="3">
    <source>
        <dbReference type="EMBL" id="ACD93810.1"/>
    </source>
</evidence>
<keyword evidence="2" id="KW-0812">Transmembrane</keyword>
<proteinExistence type="predicted"/>
<name>B3E9E4_TRIL1</name>
<dbReference type="eggNOG" id="COG3305">
    <property type="taxonomic scope" value="Bacteria"/>
</dbReference>
<reference evidence="3 4" key="1">
    <citation type="submission" date="2008-05" db="EMBL/GenBank/DDBJ databases">
        <title>Complete sequence of chromosome of Geobacter lovleyi SZ.</title>
        <authorList>
            <consortium name="US DOE Joint Genome Institute"/>
            <person name="Lucas S."/>
            <person name="Copeland A."/>
            <person name="Lapidus A."/>
            <person name="Glavina del Rio T."/>
            <person name="Dalin E."/>
            <person name="Tice H."/>
            <person name="Bruce D."/>
            <person name="Goodwin L."/>
            <person name="Pitluck S."/>
            <person name="Chertkov O."/>
            <person name="Meincke L."/>
            <person name="Brettin T."/>
            <person name="Detter J.C."/>
            <person name="Han C."/>
            <person name="Tapia R."/>
            <person name="Kuske C.R."/>
            <person name="Schmutz J."/>
            <person name="Larimer F."/>
            <person name="Land M."/>
            <person name="Hauser L."/>
            <person name="Kyrpides N."/>
            <person name="Mikhailova N."/>
            <person name="Sung Y."/>
            <person name="Fletcher K.E."/>
            <person name="Ritalahti K.M."/>
            <person name="Loeffler F.E."/>
            <person name="Richardson P."/>
        </authorList>
    </citation>
    <scope>NUCLEOTIDE SEQUENCE [LARGE SCALE GENOMIC DNA]</scope>
    <source>
        <strain evidence="4">ATCC BAA-1151 / DSM 17278 / SZ</strain>
    </source>
</reference>
<sequence>MTPATGPYQPDDPAEESRTNQTVATPMFEAESTMSARKRKQHARTHQRTSAKPSVTKGLRAVALFEGAKGMLVILAGCGLLSFIHKDIHTTAVRLVEHLHFNPAKHYPRIFLDATERVTDSELWALAVAALMYSGVRFFEAAGLWLGKKWAEWFGVLTGGMYIPVELYEVARGVSWPKVILLAGNIGVVAYLLYTLNRKETRRTPALQPSD</sequence>
<dbReference type="Proteomes" id="UP000002420">
    <property type="component" value="Chromosome"/>
</dbReference>
<gene>
    <name evidence="3" type="ordered locus">Glov_0072</name>
</gene>
<evidence type="ECO:0000256" key="2">
    <source>
        <dbReference type="SAM" id="Phobius"/>
    </source>
</evidence>
<feature type="region of interest" description="Disordered" evidence="1">
    <location>
        <begin position="1"/>
        <end position="53"/>
    </location>
</feature>
<keyword evidence="2" id="KW-0472">Membrane</keyword>
<dbReference type="RefSeq" id="WP_012468169.1">
    <property type="nucleotide sequence ID" value="NC_010814.1"/>
</dbReference>
<feature type="compositionally biased region" description="Basic residues" evidence="1">
    <location>
        <begin position="36"/>
        <end position="49"/>
    </location>
</feature>